<dbReference type="InterPro" id="IPR036871">
    <property type="entry name" value="PX_dom_sf"/>
</dbReference>
<comment type="caution">
    <text evidence="1">The sequence shown here is derived from an EMBL/GenBank/DDBJ whole genome shotgun (WGS) entry which is preliminary data.</text>
</comment>
<reference evidence="1" key="1">
    <citation type="submission" date="2022-12" db="EMBL/GenBank/DDBJ databases">
        <authorList>
            <person name="Webb A."/>
        </authorList>
    </citation>
    <scope>NUCLEOTIDE SEQUENCE</scope>
    <source>
        <strain evidence="1">Pd1</strain>
    </source>
</reference>
<dbReference type="Gene3D" id="3.30.1520.10">
    <property type="entry name" value="Phox-like domain"/>
    <property type="match status" value="1"/>
</dbReference>
<protein>
    <recommendedName>
        <fullName evidence="3">PX domain-containing protein</fullName>
    </recommendedName>
</protein>
<name>A0AAV0UNX5_9STRA</name>
<dbReference type="AlphaFoldDB" id="A0AAV0UNX5"/>
<keyword evidence="2" id="KW-1185">Reference proteome</keyword>
<dbReference type="Proteomes" id="UP001162029">
    <property type="component" value="Unassembled WGS sequence"/>
</dbReference>
<evidence type="ECO:0008006" key="3">
    <source>
        <dbReference type="Google" id="ProtNLM"/>
    </source>
</evidence>
<dbReference type="GO" id="GO:0035091">
    <property type="term" value="F:phosphatidylinositol binding"/>
    <property type="evidence" value="ECO:0007669"/>
    <property type="project" value="InterPro"/>
</dbReference>
<organism evidence="1 2">
    <name type="scientific">Peronospora destructor</name>
    <dbReference type="NCBI Taxonomy" id="86335"/>
    <lineage>
        <taxon>Eukaryota</taxon>
        <taxon>Sar</taxon>
        <taxon>Stramenopiles</taxon>
        <taxon>Oomycota</taxon>
        <taxon>Peronosporomycetes</taxon>
        <taxon>Peronosporales</taxon>
        <taxon>Peronosporaceae</taxon>
        <taxon>Peronospora</taxon>
    </lineage>
</organism>
<dbReference type="EMBL" id="CANTFM010001262">
    <property type="protein sequence ID" value="CAI5737475.1"/>
    <property type="molecule type" value="Genomic_DNA"/>
</dbReference>
<accession>A0AAV0UNX5</accession>
<gene>
    <name evidence="1" type="ORF">PDE001_LOCUS6616</name>
</gene>
<sequence length="194" mass="22935">MTHFVDTPVNEHEPKQLSLIPRLARKRSQHEMIQDHKAPPLTPIKETVVRNGVTYYALEVYQFQYGSRLPTNVNNPRMAASRLSTTSEPRKPDFRVERRYSDFTKLRLQIKLWTCPNAQFACNYCYDFSHYIRFKLRQPRMLTSFSQSVEKRKGILQDFITDFVELAQNPLKNAVHRCEAHRHVPIVLESFLRD</sequence>
<evidence type="ECO:0000313" key="1">
    <source>
        <dbReference type="EMBL" id="CAI5737475.1"/>
    </source>
</evidence>
<dbReference type="SUPFAM" id="SSF64268">
    <property type="entry name" value="PX domain"/>
    <property type="match status" value="1"/>
</dbReference>
<evidence type="ECO:0000313" key="2">
    <source>
        <dbReference type="Proteomes" id="UP001162029"/>
    </source>
</evidence>
<proteinExistence type="predicted"/>